<dbReference type="InterPro" id="IPR029021">
    <property type="entry name" value="Prot-tyrosine_phosphatase-like"/>
</dbReference>
<organism evidence="5 6">
    <name type="scientific">Henningerozyma blattae (strain ATCC 34711 / CBS 6284 / DSM 70876 / NBRC 10599 / NRRL Y-10934 / UCD 77-7)</name>
    <name type="common">Yeast</name>
    <name type="synonym">Tetrapisispora blattae</name>
    <dbReference type="NCBI Taxonomy" id="1071380"/>
    <lineage>
        <taxon>Eukaryota</taxon>
        <taxon>Fungi</taxon>
        <taxon>Dikarya</taxon>
        <taxon>Ascomycota</taxon>
        <taxon>Saccharomycotina</taxon>
        <taxon>Saccharomycetes</taxon>
        <taxon>Saccharomycetales</taxon>
        <taxon>Saccharomycetaceae</taxon>
        <taxon>Henningerozyma</taxon>
    </lineage>
</organism>
<dbReference type="STRING" id="1071380.I2GXW2"/>
<evidence type="ECO:0000313" key="5">
    <source>
        <dbReference type="EMBL" id="CCH58964.1"/>
    </source>
</evidence>
<keyword evidence="1" id="KW-0378">Hydrolase</keyword>
<dbReference type="InterPro" id="IPR029023">
    <property type="entry name" value="Tensin_phosphatase"/>
</dbReference>
<dbReference type="eggNOG" id="KOG2283">
    <property type="taxonomic scope" value="Eukaryota"/>
</dbReference>
<dbReference type="PROSITE" id="PS51181">
    <property type="entry name" value="PPASE_TENSIN"/>
    <property type="match status" value="1"/>
</dbReference>
<dbReference type="GO" id="GO:0046856">
    <property type="term" value="P:phosphatidylinositol dephosphorylation"/>
    <property type="evidence" value="ECO:0007669"/>
    <property type="project" value="TreeGrafter"/>
</dbReference>
<dbReference type="GO" id="GO:0051896">
    <property type="term" value="P:regulation of phosphatidylinositol 3-kinase/protein kinase B signal transduction"/>
    <property type="evidence" value="ECO:0007669"/>
    <property type="project" value="TreeGrafter"/>
</dbReference>
<dbReference type="Proteomes" id="UP000002866">
    <property type="component" value="Chromosome 2"/>
</dbReference>
<dbReference type="GO" id="GO:0005634">
    <property type="term" value="C:nucleus"/>
    <property type="evidence" value="ECO:0007669"/>
    <property type="project" value="TreeGrafter"/>
</dbReference>
<evidence type="ECO:0000256" key="2">
    <source>
        <dbReference type="SAM" id="MobiDB-lite"/>
    </source>
</evidence>
<gene>
    <name evidence="5" type="primary">TBLA0B01210</name>
    <name evidence="5" type="ORF">TBLA_0B01210</name>
</gene>
<dbReference type="OMA" id="CWLNLYW"/>
<dbReference type="PANTHER" id="PTHR12305:SF81">
    <property type="entry name" value="PHOSPHATIDYLINOSITOL 3,4,5-TRISPHOSPHATE 3-PHOSPHATASE AND DUAL-SPECIFICITY PROTEIN PHOSPHATASE PTEN"/>
    <property type="match status" value="1"/>
</dbReference>
<dbReference type="GO" id="GO:0042995">
    <property type="term" value="C:cell projection"/>
    <property type="evidence" value="ECO:0007669"/>
    <property type="project" value="TreeGrafter"/>
</dbReference>
<reference evidence="5 6" key="1">
    <citation type="journal article" date="2011" name="Proc. Natl. Acad. Sci. U.S.A.">
        <title>Evolutionary erosion of yeast sex chromosomes by mating-type switching accidents.</title>
        <authorList>
            <person name="Gordon J.L."/>
            <person name="Armisen D."/>
            <person name="Proux-Wera E."/>
            <person name="Oheigeartaigh S.S."/>
            <person name="Byrne K.P."/>
            <person name="Wolfe K.H."/>
        </authorList>
    </citation>
    <scope>NUCLEOTIDE SEQUENCE [LARGE SCALE GENOMIC DNA]</scope>
    <source>
        <strain evidence="6">ATCC 34711 / CBS 6284 / DSM 70876 / NBRC 10599 / NRRL Y-10934 / UCD 77-7</strain>
    </source>
</reference>
<dbReference type="PROSITE" id="PS50056">
    <property type="entry name" value="TYR_PHOSPHATASE_2"/>
    <property type="match status" value="1"/>
</dbReference>
<dbReference type="GO" id="GO:0016314">
    <property type="term" value="F:phosphatidylinositol-3,4,5-trisphosphate 3-phosphatase activity"/>
    <property type="evidence" value="ECO:0007669"/>
    <property type="project" value="TreeGrafter"/>
</dbReference>
<dbReference type="GO" id="GO:0043491">
    <property type="term" value="P:phosphatidylinositol 3-kinase/protein kinase B signal transduction"/>
    <property type="evidence" value="ECO:0007669"/>
    <property type="project" value="TreeGrafter"/>
</dbReference>
<dbReference type="CDD" id="cd14497">
    <property type="entry name" value="PTP_PTEN-like"/>
    <property type="match status" value="1"/>
</dbReference>
<dbReference type="OrthoDB" id="16692at2759"/>
<dbReference type="GO" id="GO:0004725">
    <property type="term" value="F:protein tyrosine phosphatase activity"/>
    <property type="evidence" value="ECO:0007669"/>
    <property type="project" value="TreeGrafter"/>
</dbReference>
<dbReference type="GeneID" id="14493829"/>
<dbReference type="InterPro" id="IPR051281">
    <property type="entry name" value="Dual-spec_lipid-protein_phosph"/>
</dbReference>
<dbReference type="SUPFAM" id="SSF52799">
    <property type="entry name" value="(Phosphotyrosine protein) phosphatases II"/>
    <property type="match status" value="1"/>
</dbReference>
<dbReference type="PANTHER" id="PTHR12305">
    <property type="entry name" value="PHOSPHATASE WITH HOMOLOGY TO TENSIN"/>
    <property type="match status" value="1"/>
</dbReference>
<dbReference type="AlphaFoldDB" id="I2GXW2"/>
<keyword evidence="6" id="KW-1185">Reference proteome</keyword>
<feature type="region of interest" description="Disordered" evidence="2">
    <location>
        <begin position="112"/>
        <end position="141"/>
    </location>
</feature>
<evidence type="ECO:0000259" key="3">
    <source>
        <dbReference type="PROSITE" id="PS50056"/>
    </source>
</evidence>
<dbReference type="GO" id="GO:0005829">
    <property type="term" value="C:cytosol"/>
    <property type="evidence" value="ECO:0007669"/>
    <property type="project" value="TreeGrafter"/>
</dbReference>
<feature type="compositionally biased region" description="Low complexity" evidence="2">
    <location>
        <begin position="118"/>
        <end position="133"/>
    </location>
</feature>
<evidence type="ECO:0000256" key="1">
    <source>
        <dbReference type="ARBA" id="ARBA00022801"/>
    </source>
</evidence>
<feature type="domain" description="Phosphatase tensin-type" evidence="4">
    <location>
        <begin position="25"/>
        <end position="255"/>
    </location>
</feature>
<feature type="domain" description="Tyrosine specific protein phosphatases" evidence="3">
    <location>
        <begin position="171"/>
        <end position="210"/>
    </location>
</feature>
<dbReference type="InterPro" id="IPR000387">
    <property type="entry name" value="Tyr_Pase_dom"/>
</dbReference>
<dbReference type="EMBL" id="HE806317">
    <property type="protein sequence ID" value="CCH58964.1"/>
    <property type="molecule type" value="Genomic_DNA"/>
</dbReference>
<proteinExistence type="predicted"/>
<dbReference type="GO" id="GO:0030476">
    <property type="term" value="P:ascospore wall assembly"/>
    <property type="evidence" value="ECO:0007669"/>
    <property type="project" value="EnsemblFungi"/>
</dbReference>
<dbReference type="FunCoup" id="I2GXW2">
    <property type="interactions" value="53"/>
</dbReference>
<dbReference type="KEGG" id="tbl:TBLA_0B01210"/>
<accession>I2GXW2</accession>
<dbReference type="Gene3D" id="3.90.190.10">
    <property type="entry name" value="Protein tyrosine phosphatase superfamily"/>
    <property type="match status" value="1"/>
</dbReference>
<evidence type="ECO:0000313" key="6">
    <source>
        <dbReference type="Proteomes" id="UP000002866"/>
    </source>
</evidence>
<dbReference type="InParanoid" id="I2GXW2"/>
<sequence length="437" mass="50711">MPTQSHRKPTLGNAIKSVSIIPLKVQKNKLGFTVDISTITPQFLVCSYPVTKYPRLLYRNNLEDLVTHLTLHYGANAWKIYNFKVEHNFGDYTDEELLNLYNKVEFANRLTPPIDSMNNNNNNHNNNNNNNNNQSLISNDNGPMNELERLSNILLRESWLDHSPPPFLLLEFIVDDMNKHLQKDKGNVILAHCKMGKGRSGTVCIAFMMKYLFCPLSESREIFMCGRFKPGVSRGVTIYSQLRILKYHEQFLKFNSLQQEEILDEMRQCKIRLHWIKLINPLKIFFSQPYSVSIKFQEYNEKRDGLNIIEALETDRSLLDKQDQQEILLYLHEIILNTDIRLEFGIKNSKSKKKLKDGLAPTISSSHCWLNLFWETVNGIKDAEMLMTEGQGLIKHPEVEGKFFCHSMNWKELDGTIGSTNKGLCLFESMELCWKVL</sequence>
<evidence type="ECO:0000259" key="4">
    <source>
        <dbReference type="PROSITE" id="PS51181"/>
    </source>
</evidence>
<dbReference type="GO" id="GO:0005886">
    <property type="term" value="C:plasma membrane"/>
    <property type="evidence" value="ECO:0007669"/>
    <property type="project" value="TreeGrafter"/>
</dbReference>
<name>I2GXW2_HENB6</name>
<protein>
    <submittedName>
        <fullName evidence="5">Uncharacterized protein</fullName>
    </submittedName>
</protein>
<dbReference type="HOGENOM" id="CLU_020105_0_0_1"/>
<dbReference type="RefSeq" id="XP_004178483.1">
    <property type="nucleotide sequence ID" value="XM_004178435.1"/>
</dbReference>